<organism evidence="3 4">
    <name type="scientific">Waltera acetigignens</name>
    <dbReference type="NCBI Taxonomy" id="2981769"/>
    <lineage>
        <taxon>Bacteria</taxon>
        <taxon>Bacillati</taxon>
        <taxon>Bacillota</taxon>
        <taxon>Clostridia</taxon>
        <taxon>Lachnospirales</taxon>
        <taxon>Lachnospiraceae</taxon>
        <taxon>Waltera</taxon>
    </lineage>
</organism>
<gene>
    <name evidence="3" type="ORF">LKD75_10985</name>
</gene>
<accession>A0AAE3A4P5</accession>
<name>A0AAE3A4P5_9FIRM</name>
<dbReference type="EMBL" id="JAJEPV010000025">
    <property type="protein sequence ID" value="MCC2120100.1"/>
    <property type="molecule type" value="Genomic_DNA"/>
</dbReference>
<feature type="transmembrane region" description="Helical" evidence="1">
    <location>
        <begin position="226"/>
        <end position="243"/>
    </location>
</feature>
<keyword evidence="1" id="KW-0472">Membrane</keyword>
<evidence type="ECO:0000256" key="1">
    <source>
        <dbReference type="SAM" id="Phobius"/>
    </source>
</evidence>
<proteinExistence type="predicted"/>
<evidence type="ECO:0000313" key="4">
    <source>
        <dbReference type="Proteomes" id="UP001197795"/>
    </source>
</evidence>
<keyword evidence="3" id="KW-0808">Transferase</keyword>
<feature type="transmembrane region" description="Helical" evidence="1">
    <location>
        <begin position="268"/>
        <end position="285"/>
    </location>
</feature>
<sequence>MESRLPKIKSIVKQTANWVIRIMGSLILLFLVWYAMRTLQYMLPVAGHEDLVEIPDSVIRNLAAAALILLLYAVLTAVEKKAGDKIAIWCKRIAVTLGMLWQGIAGLCWVLAVDRVPSADQASVIGAAIDFIQGDYGTLAPDHYCGLYAHQLGPAAMEEMLFRILGEADYHVIQIVFVLLNVAGIYCIYGILKEVSGRLAVVAMGTLLAGSCMASVFYTSWVYGEIPWVFCSLFSAWMLVRYIKYGKTGSLVGIVTALTLGTLLRKNTLVLVVAYCMVGAVRIFSKWDRRLLISLVLALALPLLCYQGIYKMYEMRSGMEHSRGLPTSAYLYLGMEEIGGRYGWYYSDCWAQYYATDCNTEQSDQIYREMMQERMQAMKAQPGYLRGFYQGKLLSQWNVPTYQSLYFNFNHGDVYHEKLAALEDRLSGDLFDSVVRMADRLQFIIYLGCLFYFIFCVRKDSEITQHLLAVAVIGGFLFSIFWEAKARYMYAYYMMMFPLAALGYGEIIRLAEKYCFFRKKKI</sequence>
<keyword evidence="4" id="KW-1185">Reference proteome</keyword>
<feature type="transmembrane region" description="Helical" evidence="1">
    <location>
        <begin position="170"/>
        <end position="192"/>
    </location>
</feature>
<feature type="transmembrane region" description="Helical" evidence="1">
    <location>
        <begin position="90"/>
        <end position="112"/>
    </location>
</feature>
<feature type="transmembrane region" description="Helical" evidence="1">
    <location>
        <begin position="199"/>
        <end position="220"/>
    </location>
</feature>
<dbReference type="EC" id="2.4.-.-" evidence="3"/>
<protein>
    <submittedName>
        <fullName evidence="3">Glycosyltransferase family 39 protein</fullName>
        <ecNumber evidence="3">2.4.-.-</ecNumber>
    </submittedName>
</protein>
<dbReference type="AlphaFoldDB" id="A0AAE3A4P5"/>
<evidence type="ECO:0000313" key="3">
    <source>
        <dbReference type="EMBL" id="MCC2120100.1"/>
    </source>
</evidence>
<dbReference type="Proteomes" id="UP001197795">
    <property type="component" value="Unassembled WGS sequence"/>
</dbReference>
<keyword evidence="1" id="KW-1133">Transmembrane helix</keyword>
<keyword evidence="1" id="KW-0812">Transmembrane</keyword>
<feature type="transmembrane region" description="Helical" evidence="1">
    <location>
        <begin position="18"/>
        <end position="36"/>
    </location>
</feature>
<dbReference type="RefSeq" id="WP_191835477.1">
    <property type="nucleotide sequence ID" value="NZ_JAJEPV010000025.1"/>
</dbReference>
<feature type="transmembrane region" description="Helical" evidence="1">
    <location>
        <begin position="291"/>
        <end position="309"/>
    </location>
</feature>
<feature type="transmembrane region" description="Helical" evidence="1">
    <location>
        <begin position="467"/>
        <end position="484"/>
    </location>
</feature>
<dbReference type="GO" id="GO:0016757">
    <property type="term" value="F:glycosyltransferase activity"/>
    <property type="evidence" value="ECO:0007669"/>
    <property type="project" value="UniProtKB-KW"/>
</dbReference>
<feature type="transmembrane region" description="Helical" evidence="1">
    <location>
        <begin position="490"/>
        <end position="511"/>
    </location>
</feature>
<dbReference type="InterPro" id="IPR038731">
    <property type="entry name" value="RgtA/B/C-like"/>
</dbReference>
<comment type="caution">
    <text evidence="3">The sequence shown here is derived from an EMBL/GenBank/DDBJ whole genome shotgun (WGS) entry which is preliminary data.</text>
</comment>
<reference evidence="3 4" key="1">
    <citation type="submission" date="2021-10" db="EMBL/GenBank/DDBJ databases">
        <title>Anaerobic single-cell dispensing facilitates the cultivation of human gut bacteria.</title>
        <authorList>
            <person name="Afrizal A."/>
        </authorList>
    </citation>
    <scope>NUCLEOTIDE SEQUENCE [LARGE SCALE GENOMIC DNA]</scope>
    <source>
        <strain evidence="3 4">CLA-AA-H273</strain>
    </source>
</reference>
<dbReference type="Pfam" id="PF13231">
    <property type="entry name" value="PMT_2"/>
    <property type="match status" value="1"/>
</dbReference>
<feature type="domain" description="Glycosyltransferase RgtA/B/C/D-like" evidence="2">
    <location>
        <begin position="158"/>
        <end position="302"/>
    </location>
</feature>
<evidence type="ECO:0000259" key="2">
    <source>
        <dbReference type="Pfam" id="PF13231"/>
    </source>
</evidence>
<keyword evidence="3" id="KW-0328">Glycosyltransferase</keyword>
<feature type="transmembrane region" description="Helical" evidence="1">
    <location>
        <begin position="58"/>
        <end position="78"/>
    </location>
</feature>